<feature type="binding site" evidence="16">
    <location>
        <position position="226"/>
    </location>
    <ligand>
        <name>Zn(2+)</name>
        <dbReference type="ChEBI" id="CHEBI:29105"/>
        <label>2</label>
    </ligand>
</feature>
<feature type="binding site" evidence="16">
    <location>
        <position position="134"/>
    </location>
    <ligand>
        <name>Zn(2+)</name>
        <dbReference type="ChEBI" id="CHEBI:29105"/>
        <label>2</label>
    </ligand>
</feature>
<dbReference type="PROSITE" id="PS00169">
    <property type="entry name" value="D_ALA_DEHYDRATASE"/>
    <property type="match status" value="1"/>
</dbReference>
<dbReference type="GO" id="GO:0004655">
    <property type="term" value="F:porphobilinogen synthase activity"/>
    <property type="evidence" value="ECO:0007669"/>
    <property type="project" value="UniProtKB-EC"/>
</dbReference>
<dbReference type="Proteomes" id="UP000826195">
    <property type="component" value="Unassembled WGS sequence"/>
</dbReference>
<dbReference type="FunFam" id="3.20.20.70:FF:000048">
    <property type="entry name" value="Delta-aminolevulinic acid dehydratase"/>
    <property type="match status" value="1"/>
</dbReference>
<evidence type="ECO:0000256" key="6">
    <source>
        <dbReference type="ARBA" id="ARBA00022723"/>
    </source>
</evidence>
<comment type="cofactor">
    <cofactor evidence="1">
        <name>Zn(2+)</name>
        <dbReference type="ChEBI" id="CHEBI:29105"/>
    </cofactor>
</comment>
<name>A0AAV7J266_COTGL</name>
<dbReference type="PANTHER" id="PTHR11458">
    <property type="entry name" value="DELTA-AMINOLEVULINIC ACID DEHYDRATASE"/>
    <property type="match status" value="1"/>
</dbReference>
<evidence type="ECO:0000256" key="5">
    <source>
        <dbReference type="ARBA" id="ARBA00020771"/>
    </source>
</evidence>
<keyword evidence="20" id="KW-1185">Reference proteome</keyword>
<evidence type="ECO:0000256" key="1">
    <source>
        <dbReference type="ARBA" id="ARBA00001947"/>
    </source>
</evidence>
<evidence type="ECO:0000313" key="19">
    <source>
        <dbReference type="EMBL" id="KAH0563826.1"/>
    </source>
</evidence>
<evidence type="ECO:0000256" key="18">
    <source>
        <dbReference type="RuleBase" id="RU004161"/>
    </source>
</evidence>
<reference evidence="19 20" key="1">
    <citation type="journal article" date="2021" name="J. Hered.">
        <title>A chromosome-level genome assembly of the parasitoid wasp, Cotesia glomerata (Hymenoptera: Braconidae).</title>
        <authorList>
            <person name="Pinto B.J."/>
            <person name="Weis J.J."/>
            <person name="Gamble T."/>
            <person name="Ode P.J."/>
            <person name="Paul R."/>
            <person name="Zaspel J.M."/>
        </authorList>
    </citation>
    <scope>NUCLEOTIDE SEQUENCE [LARGE SCALE GENOMIC DNA]</scope>
    <source>
        <strain evidence="19">CgM1</strain>
    </source>
</reference>
<feature type="active site" description="Schiff-base intermediate with substrate" evidence="14">
    <location>
        <position position="255"/>
    </location>
</feature>
<dbReference type="GO" id="GO:0005829">
    <property type="term" value="C:cytosol"/>
    <property type="evidence" value="ECO:0007669"/>
    <property type="project" value="TreeGrafter"/>
</dbReference>
<comment type="pathway">
    <text evidence="2">Porphyrin-containing compound metabolism; protoporphyrin-IX biosynthesis; coproporphyrinogen-III from 5-aminolevulinate: step 1/4.</text>
</comment>
<evidence type="ECO:0000256" key="11">
    <source>
        <dbReference type="ARBA" id="ARBA00025628"/>
    </source>
</evidence>
<evidence type="ECO:0000256" key="3">
    <source>
        <dbReference type="ARBA" id="ARBA00008055"/>
    </source>
</evidence>
<accession>A0AAV7J266</accession>
<keyword evidence="8" id="KW-0350">Heme biosynthesis</keyword>
<evidence type="ECO:0000256" key="14">
    <source>
        <dbReference type="PIRSR" id="PIRSR001415-1"/>
    </source>
</evidence>
<dbReference type="PRINTS" id="PR00144">
    <property type="entry name" value="DALDHYDRTASE"/>
</dbReference>
<dbReference type="InterPro" id="IPR001731">
    <property type="entry name" value="ALAD"/>
</dbReference>
<feature type="binding site" evidence="15">
    <location>
        <position position="224"/>
    </location>
    <ligand>
        <name>5-aminolevulinate</name>
        <dbReference type="ChEBI" id="CHEBI:356416"/>
        <label>1</label>
    </ligand>
</feature>
<organism evidence="19 20">
    <name type="scientific">Cotesia glomerata</name>
    <name type="common">Lepidopteran parasitic wasp</name>
    <name type="synonym">Apanteles glomeratus</name>
    <dbReference type="NCBI Taxonomy" id="32391"/>
    <lineage>
        <taxon>Eukaryota</taxon>
        <taxon>Metazoa</taxon>
        <taxon>Ecdysozoa</taxon>
        <taxon>Arthropoda</taxon>
        <taxon>Hexapoda</taxon>
        <taxon>Insecta</taxon>
        <taxon>Pterygota</taxon>
        <taxon>Neoptera</taxon>
        <taxon>Endopterygota</taxon>
        <taxon>Hymenoptera</taxon>
        <taxon>Apocrita</taxon>
        <taxon>Ichneumonoidea</taxon>
        <taxon>Braconidae</taxon>
        <taxon>Microgastrinae</taxon>
        <taxon>Cotesia</taxon>
    </lineage>
</organism>
<dbReference type="InterPro" id="IPR030656">
    <property type="entry name" value="ALAD_AS"/>
</dbReference>
<gene>
    <name evidence="19" type="ORF">KQX54_007075</name>
</gene>
<dbReference type="InterPro" id="IPR013785">
    <property type="entry name" value="Aldolase_TIM"/>
</dbReference>
<keyword evidence="7" id="KW-0862">Zinc</keyword>
<comment type="catalytic activity">
    <reaction evidence="13 17">
        <text>2 5-aminolevulinate = porphobilinogen + 2 H2O + H(+)</text>
        <dbReference type="Rhea" id="RHEA:24064"/>
        <dbReference type="ChEBI" id="CHEBI:15377"/>
        <dbReference type="ChEBI" id="CHEBI:15378"/>
        <dbReference type="ChEBI" id="CHEBI:58126"/>
        <dbReference type="ChEBI" id="CHEBI:356416"/>
        <dbReference type="EC" id="4.2.1.24"/>
    </reaction>
</comment>
<evidence type="ECO:0000256" key="8">
    <source>
        <dbReference type="ARBA" id="ARBA00023133"/>
    </source>
</evidence>
<comment type="subunit">
    <text evidence="12">Homooctamer; active form. Homohexamer; low activity form.</text>
</comment>
<evidence type="ECO:0000256" key="16">
    <source>
        <dbReference type="PIRSR" id="PIRSR001415-4"/>
    </source>
</evidence>
<evidence type="ECO:0000256" key="17">
    <source>
        <dbReference type="RuleBase" id="RU000515"/>
    </source>
</evidence>
<comment type="caution">
    <text evidence="19">The sequence shown here is derived from an EMBL/GenBank/DDBJ whole genome shotgun (WGS) entry which is preliminary data.</text>
</comment>
<comment type="function">
    <text evidence="11">Catalyzes an early step in the biosynthesis of tetrapyrroles. Binds two molecules of 5-aminolevulinate per subunit, each at a distinct site, and catalyzes their condensation to form porphobilinogen.</text>
</comment>
<feature type="binding site" evidence="15">
    <location>
        <position position="212"/>
    </location>
    <ligand>
        <name>5-aminolevulinate</name>
        <dbReference type="ChEBI" id="CHEBI:356416"/>
        <label>1</label>
    </ligand>
</feature>
<dbReference type="Gene3D" id="3.20.20.70">
    <property type="entry name" value="Aldolase class I"/>
    <property type="match status" value="1"/>
</dbReference>
<comment type="similarity">
    <text evidence="3 18">Belongs to the ALAD family.</text>
</comment>
<evidence type="ECO:0000256" key="15">
    <source>
        <dbReference type="PIRSR" id="PIRSR001415-2"/>
    </source>
</evidence>
<evidence type="ECO:0000256" key="4">
    <source>
        <dbReference type="ARBA" id="ARBA00012053"/>
    </source>
</evidence>
<dbReference type="SMART" id="SM01004">
    <property type="entry name" value="ALAD"/>
    <property type="match status" value="1"/>
</dbReference>
<dbReference type="GO" id="GO:0006783">
    <property type="term" value="P:heme biosynthetic process"/>
    <property type="evidence" value="ECO:0007669"/>
    <property type="project" value="UniProtKB-KW"/>
</dbReference>
<dbReference type="SUPFAM" id="SSF51569">
    <property type="entry name" value="Aldolase"/>
    <property type="match status" value="1"/>
</dbReference>
<dbReference type="EC" id="4.2.1.24" evidence="4 17"/>
<dbReference type="AlphaFoldDB" id="A0AAV7J266"/>
<keyword evidence="6" id="KW-0479">Metal-binding</keyword>
<dbReference type="GO" id="GO:0008270">
    <property type="term" value="F:zinc ion binding"/>
    <property type="evidence" value="ECO:0007669"/>
    <property type="project" value="TreeGrafter"/>
</dbReference>
<feature type="binding site" evidence="16">
    <location>
        <position position="135"/>
    </location>
    <ligand>
        <name>Zn(2+)</name>
        <dbReference type="ChEBI" id="CHEBI:29105"/>
        <label>1</label>
        <note>catalytic</note>
    </ligand>
</feature>
<evidence type="ECO:0000256" key="9">
    <source>
        <dbReference type="ARBA" id="ARBA00023239"/>
    </source>
</evidence>
<dbReference type="EMBL" id="JAHXZJ010000002">
    <property type="protein sequence ID" value="KAH0563826.1"/>
    <property type="molecule type" value="Genomic_DNA"/>
</dbReference>
<dbReference type="PANTHER" id="PTHR11458:SF0">
    <property type="entry name" value="DELTA-AMINOLEVULINIC ACID DEHYDRATASE"/>
    <property type="match status" value="1"/>
</dbReference>
<keyword evidence="10 17" id="KW-0627">Porphyrin biosynthesis</keyword>
<dbReference type="PIRSF" id="PIRSF001415">
    <property type="entry name" value="Porphbilin_synth"/>
    <property type="match status" value="1"/>
</dbReference>
<evidence type="ECO:0000256" key="7">
    <source>
        <dbReference type="ARBA" id="ARBA00022833"/>
    </source>
</evidence>
<evidence type="ECO:0000256" key="10">
    <source>
        <dbReference type="ARBA" id="ARBA00023244"/>
    </source>
</evidence>
<feature type="binding site" evidence="15">
    <location>
        <position position="282"/>
    </location>
    <ligand>
        <name>5-aminolevulinate</name>
        <dbReference type="ChEBI" id="CHEBI:356416"/>
        <label>2</label>
    </ligand>
</feature>
<evidence type="ECO:0000256" key="2">
    <source>
        <dbReference type="ARBA" id="ARBA00004694"/>
    </source>
</evidence>
<feature type="binding site" evidence="16">
    <location>
        <position position="125"/>
    </location>
    <ligand>
        <name>Zn(2+)</name>
        <dbReference type="ChEBI" id="CHEBI:29105"/>
        <label>1</label>
        <note>catalytic</note>
    </ligand>
</feature>
<dbReference type="NCBIfam" id="NF006762">
    <property type="entry name" value="PRK09283.1"/>
    <property type="match status" value="1"/>
</dbReference>
<evidence type="ECO:0000256" key="13">
    <source>
        <dbReference type="ARBA" id="ARBA00047651"/>
    </source>
</evidence>
<feature type="binding site" evidence="15">
    <location>
        <position position="321"/>
    </location>
    <ligand>
        <name>5-aminolevulinate</name>
        <dbReference type="ChEBI" id="CHEBI:356416"/>
        <label>2</label>
    </ligand>
</feature>
<dbReference type="Pfam" id="PF00490">
    <property type="entry name" value="ALAD"/>
    <property type="match status" value="1"/>
</dbReference>
<feature type="active site" description="Schiff-base intermediate with substrate" evidence="14">
    <location>
        <position position="202"/>
    </location>
</feature>
<feature type="binding site" evidence="16">
    <location>
        <position position="127"/>
    </location>
    <ligand>
        <name>Zn(2+)</name>
        <dbReference type="ChEBI" id="CHEBI:29105"/>
        <label>1</label>
        <note>catalytic</note>
    </ligand>
</feature>
<evidence type="ECO:0000256" key="12">
    <source>
        <dbReference type="ARBA" id="ARBA00025861"/>
    </source>
</evidence>
<protein>
    <recommendedName>
        <fullName evidence="5 17">Delta-aminolevulinic acid dehydratase</fullName>
        <ecNumber evidence="4 17">4.2.1.24</ecNumber>
    </recommendedName>
</protein>
<sequence length="336" mass="37277">MTEIEAKNRLHSSIFHPYLREWHSKNLQLTPANLMYPIFILDVPDEKNEIASMPGIYRYGINHLKQMLQPLVAKGLRSVLLFGVINDELKDQIGISADCSDNPIIKTVPLLHKWFPDLVIACDVCLCPYTNHGHCGILYEDGTINNKASIIRIAEIAVSYAKAGAHIVAPSDMMDSRIGAIKKALDKADLAHKVAVLSYAVKFASGFYGPFRDASKSAPKFGDRKCYQLPPNSTGLAARAAARDVAEGADMLMVKPGIAYLDIVRKTKDTYPDYPLFIYQVSGEYAMIYHAAQSNAINLKDVLTEILTSMQRAGADCIITYFTPYILDILIPTSKY</sequence>
<proteinExistence type="inferred from homology"/>
<evidence type="ECO:0000313" key="20">
    <source>
        <dbReference type="Proteomes" id="UP000826195"/>
    </source>
</evidence>
<keyword evidence="9 17" id="KW-0456">Lyase</keyword>